<organism evidence="1">
    <name type="scientific">viral metagenome</name>
    <dbReference type="NCBI Taxonomy" id="1070528"/>
    <lineage>
        <taxon>unclassified sequences</taxon>
        <taxon>metagenomes</taxon>
        <taxon>organismal metagenomes</taxon>
    </lineage>
</organism>
<sequence length="117" mass="13098">MASTRNKNTPGDYISEQRSITQHINYRTYHSYGVPQTTYLPGDGLLQGRVAPDQLSHNSSDIESFLWGIGSTNLVNPLPPTNPEIKQLKSLAVMDKIPVIVPGDLQVQPNQRYYRGM</sequence>
<reference evidence="1" key="1">
    <citation type="journal article" date="2020" name="Nature">
        <title>Giant virus diversity and host interactions through global metagenomics.</title>
        <authorList>
            <person name="Schulz F."/>
            <person name="Roux S."/>
            <person name="Paez-Espino D."/>
            <person name="Jungbluth S."/>
            <person name="Walsh D.A."/>
            <person name="Denef V.J."/>
            <person name="McMahon K.D."/>
            <person name="Konstantinidis K.T."/>
            <person name="Eloe-Fadrosh E.A."/>
            <person name="Kyrpides N.C."/>
            <person name="Woyke T."/>
        </authorList>
    </citation>
    <scope>NUCLEOTIDE SEQUENCE</scope>
    <source>
        <strain evidence="1">GVMAG-S-3300012000-53</strain>
    </source>
</reference>
<accession>A0A6C0KFI1</accession>
<protein>
    <submittedName>
        <fullName evidence="1">Uncharacterized protein</fullName>
    </submittedName>
</protein>
<evidence type="ECO:0000313" key="1">
    <source>
        <dbReference type="EMBL" id="QHU16762.1"/>
    </source>
</evidence>
<dbReference type="EMBL" id="MN740889">
    <property type="protein sequence ID" value="QHU16762.1"/>
    <property type="molecule type" value="Genomic_DNA"/>
</dbReference>
<dbReference type="AlphaFoldDB" id="A0A6C0KFI1"/>
<proteinExistence type="predicted"/>
<name>A0A6C0KFI1_9ZZZZ</name>